<proteinExistence type="predicted"/>
<accession>A0AAV2K8M1</accession>
<evidence type="ECO:0000313" key="2">
    <source>
        <dbReference type="Proteomes" id="UP001497482"/>
    </source>
</evidence>
<dbReference type="AlphaFoldDB" id="A0AAV2K8M1"/>
<organism evidence="1 2">
    <name type="scientific">Knipowitschia caucasica</name>
    <name type="common">Caucasian dwarf goby</name>
    <name type="synonym">Pomatoschistus caucasicus</name>
    <dbReference type="NCBI Taxonomy" id="637954"/>
    <lineage>
        <taxon>Eukaryota</taxon>
        <taxon>Metazoa</taxon>
        <taxon>Chordata</taxon>
        <taxon>Craniata</taxon>
        <taxon>Vertebrata</taxon>
        <taxon>Euteleostomi</taxon>
        <taxon>Actinopterygii</taxon>
        <taxon>Neopterygii</taxon>
        <taxon>Teleostei</taxon>
        <taxon>Neoteleostei</taxon>
        <taxon>Acanthomorphata</taxon>
        <taxon>Gobiaria</taxon>
        <taxon>Gobiiformes</taxon>
        <taxon>Gobioidei</taxon>
        <taxon>Gobiidae</taxon>
        <taxon>Gobiinae</taxon>
        <taxon>Knipowitschia</taxon>
    </lineage>
</organism>
<keyword evidence="2" id="KW-1185">Reference proteome</keyword>
<evidence type="ECO:0000313" key="1">
    <source>
        <dbReference type="EMBL" id="CAL1584696.1"/>
    </source>
</evidence>
<dbReference type="EMBL" id="OZ035838">
    <property type="protein sequence ID" value="CAL1584696.1"/>
    <property type="molecule type" value="Genomic_DNA"/>
</dbReference>
<reference evidence="1 2" key="1">
    <citation type="submission" date="2024-04" db="EMBL/GenBank/DDBJ databases">
        <authorList>
            <person name="Waldvogel A.-M."/>
            <person name="Schoenle A."/>
        </authorList>
    </citation>
    <scope>NUCLEOTIDE SEQUENCE [LARGE SCALE GENOMIC DNA]</scope>
</reference>
<protein>
    <submittedName>
        <fullName evidence="1">Uncharacterized protein</fullName>
    </submittedName>
</protein>
<gene>
    <name evidence="1" type="ORF">KC01_LOCUS14989</name>
</gene>
<dbReference type="Proteomes" id="UP001497482">
    <property type="component" value="Chromosome 16"/>
</dbReference>
<sequence>MLHKTAHTDCTAPGTALLALKRKAKVHNLPLCPAFNLTILQEHILSFFSHRVVRVILNDKVHSGHLSLWILFPPSVH</sequence>
<name>A0AAV2K8M1_KNICA</name>